<dbReference type="InterPro" id="IPR008217">
    <property type="entry name" value="Ccc1_fam"/>
</dbReference>
<comment type="caution">
    <text evidence="6">The sequence shown here is derived from an EMBL/GenBank/DDBJ whole genome shotgun (WGS) entry which is preliminary data.</text>
</comment>
<evidence type="ECO:0000256" key="3">
    <source>
        <dbReference type="ARBA" id="ARBA00022989"/>
    </source>
</evidence>
<name>A0ABS7TET4_9GAMM</name>
<dbReference type="CDD" id="cd02432">
    <property type="entry name" value="Nodulin-21_like_1"/>
    <property type="match status" value="1"/>
</dbReference>
<dbReference type="Pfam" id="PF01988">
    <property type="entry name" value="VIT1"/>
    <property type="match status" value="1"/>
</dbReference>
<organism evidence="6 7">
    <name type="scientific">Thermomonas beijingensis</name>
    <dbReference type="NCBI Taxonomy" id="2872701"/>
    <lineage>
        <taxon>Bacteria</taxon>
        <taxon>Pseudomonadati</taxon>
        <taxon>Pseudomonadota</taxon>
        <taxon>Gammaproteobacteria</taxon>
        <taxon>Lysobacterales</taxon>
        <taxon>Lysobacteraceae</taxon>
        <taxon>Thermomonas</taxon>
    </lineage>
</organism>
<evidence type="ECO:0000256" key="2">
    <source>
        <dbReference type="ARBA" id="ARBA00022692"/>
    </source>
</evidence>
<evidence type="ECO:0000313" key="7">
    <source>
        <dbReference type="Proteomes" id="UP001430290"/>
    </source>
</evidence>
<dbReference type="PANTHER" id="PTHR31851">
    <property type="entry name" value="FE(2+)/MN(2+) TRANSPORTER PCL1"/>
    <property type="match status" value="1"/>
</dbReference>
<gene>
    <name evidence="6" type="ORF">K7B09_08520</name>
</gene>
<evidence type="ECO:0000256" key="1">
    <source>
        <dbReference type="ARBA" id="ARBA00004127"/>
    </source>
</evidence>
<evidence type="ECO:0000313" key="6">
    <source>
        <dbReference type="EMBL" id="MBZ4186364.1"/>
    </source>
</evidence>
<reference evidence="6" key="1">
    <citation type="submission" date="2021-09" db="EMBL/GenBank/DDBJ databases">
        <authorList>
            <person name="Wu T."/>
            <person name="Guo S.Z."/>
        </authorList>
    </citation>
    <scope>NUCLEOTIDE SEQUENCE</scope>
    <source>
        <strain evidence="6">RSS-23</strain>
    </source>
</reference>
<proteinExistence type="predicted"/>
<keyword evidence="4 5" id="KW-0472">Membrane</keyword>
<keyword evidence="7" id="KW-1185">Reference proteome</keyword>
<dbReference type="EMBL" id="JAIQDJ010000003">
    <property type="protein sequence ID" value="MBZ4186364.1"/>
    <property type="molecule type" value="Genomic_DNA"/>
</dbReference>
<dbReference type="Proteomes" id="UP001430290">
    <property type="component" value="Unassembled WGS sequence"/>
</dbReference>
<feature type="transmembrane region" description="Helical" evidence="5">
    <location>
        <begin position="151"/>
        <end position="172"/>
    </location>
</feature>
<feature type="transmembrane region" description="Helical" evidence="5">
    <location>
        <begin position="209"/>
        <end position="230"/>
    </location>
</feature>
<comment type="subcellular location">
    <subcellularLocation>
        <location evidence="1">Endomembrane system</location>
        <topology evidence="1">Multi-pass membrane protein</topology>
    </subcellularLocation>
</comment>
<accession>A0ABS7TET4</accession>
<feature type="transmembrane region" description="Helical" evidence="5">
    <location>
        <begin position="178"/>
        <end position="197"/>
    </location>
</feature>
<evidence type="ECO:0000256" key="4">
    <source>
        <dbReference type="ARBA" id="ARBA00023136"/>
    </source>
</evidence>
<sequence>MQLEHHHHHEPHRSQHSGWLRAAVLGANDGLISTSSLMLGMATAQASPATILLSGIAGLAAGALSMAAGEYVSVSSQADAEYADIRIEQKALQEHPEAELVELTQIYVHRGLEPALARQVAEQLTAHDDLAAHLRDEVGIHDMQRARPVQAGLASAGSFTLGALPPILLAWLWQGAGLSIAIVVSTTVLLAVLGYVAERVAGGGGFKGAWRVLLWGSLAQAATALIGWAFGVSTG</sequence>
<evidence type="ECO:0000256" key="5">
    <source>
        <dbReference type="SAM" id="Phobius"/>
    </source>
</evidence>
<keyword evidence="2 5" id="KW-0812">Transmembrane</keyword>
<keyword evidence="3 5" id="KW-1133">Transmembrane helix</keyword>
<dbReference type="RefSeq" id="WP_223629041.1">
    <property type="nucleotide sequence ID" value="NZ_JAIQDJ010000003.1"/>
</dbReference>
<protein>
    <submittedName>
        <fullName evidence="6">VIT family protein</fullName>
    </submittedName>
</protein>